<proteinExistence type="predicted"/>
<evidence type="ECO:0000313" key="1">
    <source>
        <dbReference type="EMBL" id="MBB3996876.1"/>
    </source>
</evidence>
<name>A0A7W6E8T9_9HYPH</name>
<gene>
    <name evidence="1" type="ORF">GGR04_000697</name>
</gene>
<sequence>MAKTANAYDEETIFRVKLMRPVTYRGAPLTALPVHQMTGRALNAIVAQEGADVVDTAEPR</sequence>
<accession>A0A7W6E8T9</accession>
<dbReference type="RefSeq" id="WP_183197871.1">
    <property type="nucleotide sequence ID" value="NZ_JACIEK010000001.1"/>
</dbReference>
<dbReference type="EMBL" id="JACIEK010000001">
    <property type="protein sequence ID" value="MBB3996876.1"/>
    <property type="molecule type" value="Genomic_DNA"/>
</dbReference>
<reference evidence="1 2" key="1">
    <citation type="submission" date="2020-08" db="EMBL/GenBank/DDBJ databases">
        <title>Genomic Encyclopedia of Type Strains, Phase IV (KMG-IV): sequencing the most valuable type-strain genomes for metagenomic binning, comparative biology and taxonomic classification.</title>
        <authorList>
            <person name="Goeker M."/>
        </authorList>
    </citation>
    <scope>NUCLEOTIDE SEQUENCE [LARGE SCALE GENOMIC DNA]</scope>
    <source>
        <strain evidence="1 2">DSM 102238</strain>
    </source>
</reference>
<dbReference type="Proteomes" id="UP000542776">
    <property type="component" value="Unassembled WGS sequence"/>
</dbReference>
<organism evidence="1 2">
    <name type="scientific">Aureimonas pseudogalii</name>
    <dbReference type="NCBI Taxonomy" id="1744844"/>
    <lineage>
        <taxon>Bacteria</taxon>
        <taxon>Pseudomonadati</taxon>
        <taxon>Pseudomonadota</taxon>
        <taxon>Alphaproteobacteria</taxon>
        <taxon>Hyphomicrobiales</taxon>
        <taxon>Aurantimonadaceae</taxon>
        <taxon>Aureimonas</taxon>
    </lineage>
</organism>
<evidence type="ECO:0000313" key="2">
    <source>
        <dbReference type="Proteomes" id="UP000542776"/>
    </source>
</evidence>
<keyword evidence="2" id="KW-1185">Reference proteome</keyword>
<protein>
    <submittedName>
        <fullName evidence="1">Uncharacterized protein</fullName>
    </submittedName>
</protein>
<dbReference type="AlphaFoldDB" id="A0A7W6E8T9"/>
<comment type="caution">
    <text evidence="1">The sequence shown here is derived from an EMBL/GenBank/DDBJ whole genome shotgun (WGS) entry which is preliminary data.</text>
</comment>